<sequence length="426" mass="49159">MKRYMILLPSLLAVLLIVCAALYLHKPTFAFTLEKASGDMQQVEGLEYTMTVADASMRWELSGTGKDITYTTSFLKEGEELFMEYETFKDGFYLYVPRLSQGKQLSDYPLEITRDIQDERYEEPVKADFYNIKKVDVDLLVKTDKGYACFPSGLQQQFQSPRSNVVYNHKDNQLYFQSSPEKAGMQKGKGLRHPYVNVKDKTLVTLYDAGNGSSGQYRVFEVKKALQSDDMPDIQQAREASEVAVFLSFDARVQTVSDMISYHDRLYAAVLRDNQGWLEIYDASGKLLKEEKLPKNTVFHRFDIQDGKLLILTSRRNQSYLKVYDQDKLVMDITSPISLSDSKFKLQDERLYALNLRLPENKTQHFLEISVFDQSKMVFDGYVKGDYEEDEKASAFYKKLRDKTKQTIPAMPDVAVRDVYAYGFKE</sequence>
<dbReference type="EMBL" id="QVEV01000011">
    <property type="protein sequence ID" value="RGC15902.1"/>
    <property type="molecule type" value="Genomic_DNA"/>
</dbReference>
<dbReference type="Proteomes" id="UP000260025">
    <property type="component" value="Unassembled WGS sequence"/>
</dbReference>
<comment type="caution">
    <text evidence="1">The sequence shown here is derived from an EMBL/GenBank/DDBJ whole genome shotgun (WGS) entry which is preliminary data.</text>
</comment>
<gene>
    <name evidence="1" type="ORF">DXA38_09555</name>
</gene>
<dbReference type="RefSeq" id="WP_117442998.1">
    <property type="nucleotide sequence ID" value="NZ_JAJFEN010000032.1"/>
</dbReference>
<accession>A0A3E2VX26</accession>
<evidence type="ECO:0000313" key="2">
    <source>
        <dbReference type="Proteomes" id="UP000260025"/>
    </source>
</evidence>
<reference evidence="1 2" key="1">
    <citation type="submission" date="2018-08" db="EMBL/GenBank/DDBJ databases">
        <title>A genome reference for cultivated species of the human gut microbiota.</title>
        <authorList>
            <person name="Zou Y."/>
            <person name="Xue W."/>
            <person name="Luo G."/>
        </authorList>
    </citation>
    <scope>NUCLEOTIDE SEQUENCE [LARGE SCALE GENOMIC DNA]</scope>
    <source>
        <strain evidence="1 2">OF01-2LB</strain>
    </source>
</reference>
<organism evidence="1 2">
    <name type="scientific">Clostridium innocuum</name>
    <dbReference type="NCBI Taxonomy" id="1522"/>
    <lineage>
        <taxon>Bacteria</taxon>
        <taxon>Bacillati</taxon>
        <taxon>Bacillota</taxon>
        <taxon>Clostridia</taxon>
        <taxon>Eubacteriales</taxon>
        <taxon>Clostridiaceae</taxon>
        <taxon>Clostridium</taxon>
    </lineage>
</organism>
<evidence type="ECO:0000313" key="1">
    <source>
        <dbReference type="EMBL" id="RGC15902.1"/>
    </source>
</evidence>
<dbReference type="AlphaFoldDB" id="A0A3E2VX26"/>
<proteinExistence type="predicted"/>
<protein>
    <submittedName>
        <fullName evidence="1">Uncharacterized protein</fullName>
    </submittedName>
</protein>
<name>A0A3E2VX26_CLOIN</name>
<dbReference type="OrthoDB" id="1652243at2"/>